<keyword evidence="6" id="KW-1185">Reference proteome</keyword>
<dbReference type="Gene3D" id="3.20.20.120">
    <property type="entry name" value="Enolase-like C-terminal domain"/>
    <property type="match status" value="1"/>
</dbReference>
<proteinExistence type="predicted"/>
<dbReference type="InterPro" id="IPR029065">
    <property type="entry name" value="Enolase_C-like"/>
</dbReference>
<comment type="cofactor">
    <cofactor evidence="1">
        <name>Mg(2+)</name>
        <dbReference type="ChEBI" id="CHEBI:18420"/>
    </cofactor>
</comment>
<dbReference type="SMART" id="SM00922">
    <property type="entry name" value="MR_MLE"/>
    <property type="match status" value="1"/>
</dbReference>
<dbReference type="SUPFAM" id="SSF51604">
    <property type="entry name" value="Enolase C-terminal domain-like"/>
    <property type="match status" value="1"/>
</dbReference>
<dbReference type="PANTHER" id="PTHR13794:SF58">
    <property type="entry name" value="MITOCHONDRIAL ENOLASE SUPERFAMILY MEMBER 1"/>
    <property type="match status" value="1"/>
</dbReference>
<dbReference type="InterPro" id="IPR029017">
    <property type="entry name" value="Enolase-like_N"/>
</dbReference>
<keyword evidence="2" id="KW-0479">Metal-binding</keyword>
<dbReference type="SFLD" id="SFLDF00557">
    <property type="entry name" value="3_6-anhydro-alpha-L-galactonat"/>
    <property type="match status" value="1"/>
</dbReference>
<keyword evidence="3" id="KW-0460">Magnesium</keyword>
<feature type="domain" description="Mandelate racemase/muconate lactonizing enzyme C-terminal" evidence="4">
    <location>
        <begin position="162"/>
        <end position="259"/>
    </location>
</feature>
<evidence type="ECO:0000313" key="6">
    <source>
        <dbReference type="Proteomes" id="UP001597375"/>
    </source>
</evidence>
<dbReference type="RefSeq" id="WP_386821249.1">
    <property type="nucleotide sequence ID" value="NZ_JBHUIT010000031.1"/>
</dbReference>
<dbReference type="Pfam" id="PF02746">
    <property type="entry name" value="MR_MLE_N"/>
    <property type="match status" value="1"/>
</dbReference>
<dbReference type="InterPro" id="IPR034382">
    <property type="entry name" value="AHGA_cycloisomerase"/>
</dbReference>
<name>A0ABW5D9E2_9BACT</name>
<dbReference type="InterPro" id="IPR013342">
    <property type="entry name" value="Mandelate_racemase_C"/>
</dbReference>
<comment type="caution">
    <text evidence="5">The sequence shown here is derived from an EMBL/GenBank/DDBJ whole genome shotgun (WGS) entry which is preliminary data.</text>
</comment>
<protein>
    <submittedName>
        <fullName evidence="5">Mandelate racemase/muconate lactonizing enzyme family protein</fullName>
    </submittedName>
</protein>
<organism evidence="5 6">
    <name type="scientific">Luteolibacter algae</name>
    <dbReference type="NCBI Taxonomy" id="454151"/>
    <lineage>
        <taxon>Bacteria</taxon>
        <taxon>Pseudomonadati</taxon>
        <taxon>Verrucomicrobiota</taxon>
        <taxon>Verrucomicrobiia</taxon>
        <taxon>Verrucomicrobiales</taxon>
        <taxon>Verrucomicrobiaceae</taxon>
        <taxon>Luteolibacter</taxon>
    </lineage>
</organism>
<dbReference type="InterPro" id="IPR013341">
    <property type="entry name" value="Mandelate_racemase_N_dom"/>
</dbReference>
<dbReference type="SFLD" id="SFLDG00179">
    <property type="entry name" value="mandelate_racemase"/>
    <property type="match status" value="1"/>
</dbReference>
<dbReference type="SUPFAM" id="SSF54826">
    <property type="entry name" value="Enolase N-terminal domain-like"/>
    <property type="match status" value="1"/>
</dbReference>
<dbReference type="InterPro" id="IPR036849">
    <property type="entry name" value="Enolase-like_C_sf"/>
</dbReference>
<dbReference type="SFLD" id="SFLDS00001">
    <property type="entry name" value="Enolase"/>
    <property type="match status" value="1"/>
</dbReference>
<gene>
    <name evidence="5" type="ORF">ACFSSA_12940</name>
</gene>
<dbReference type="CDD" id="cd03316">
    <property type="entry name" value="MR_like"/>
    <property type="match status" value="1"/>
</dbReference>
<evidence type="ECO:0000256" key="3">
    <source>
        <dbReference type="ARBA" id="ARBA00022842"/>
    </source>
</evidence>
<sequence>MLQTEPAQTIKPVSTGSKISSVVTRLFEVPLPEVLTDAKHGEHTHFELVTVTVTLEDGSEGTGYTYTGGKGGHSIKAMVEHDYSSVLIGMNGDDVEKIHDFMEWHTHYVGRGGIASFAMSAIDIALWDIRCKKAGQPLWKMAGGAGNTCKAYCGGIDLLFPLEKLLNNIRGYLADGYTAVKIKIGRDNLDEDIERIRAVRELIGPDVTFMVDANYSMSVEKAIEAANRFKEYDIFWFEEPTLPDDYAGFKKIAEATGMPLAMGENLHTIHEFGYAFEQAGLSFIQPDASNCCGITGWLKAAELSRKYGIPVCSHGMQELHVSLVSSQSNAGWLEVHSFPIDAYTTRPLVVENARAVASDEPGTGVVFDWQKLAPYEYQGK</sequence>
<dbReference type="Gene3D" id="3.30.390.10">
    <property type="entry name" value="Enolase-like, N-terminal domain"/>
    <property type="match status" value="1"/>
</dbReference>
<dbReference type="EMBL" id="JBHUIT010000031">
    <property type="protein sequence ID" value="MFD2257582.1"/>
    <property type="molecule type" value="Genomic_DNA"/>
</dbReference>
<evidence type="ECO:0000259" key="4">
    <source>
        <dbReference type="SMART" id="SM00922"/>
    </source>
</evidence>
<reference evidence="6" key="1">
    <citation type="journal article" date="2019" name="Int. J. Syst. Evol. Microbiol.">
        <title>The Global Catalogue of Microorganisms (GCM) 10K type strain sequencing project: providing services to taxonomists for standard genome sequencing and annotation.</title>
        <authorList>
            <consortium name="The Broad Institute Genomics Platform"/>
            <consortium name="The Broad Institute Genome Sequencing Center for Infectious Disease"/>
            <person name="Wu L."/>
            <person name="Ma J."/>
        </authorList>
    </citation>
    <scope>NUCLEOTIDE SEQUENCE [LARGE SCALE GENOMIC DNA]</scope>
    <source>
        <strain evidence="6">CGMCC 4.7106</strain>
    </source>
</reference>
<evidence type="ECO:0000313" key="5">
    <source>
        <dbReference type="EMBL" id="MFD2257582.1"/>
    </source>
</evidence>
<dbReference type="PANTHER" id="PTHR13794">
    <property type="entry name" value="ENOLASE SUPERFAMILY, MANDELATE RACEMASE"/>
    <property type="match status" value="1"/>
</dbReference>
<dbReference type="Proteomes" id="UP001597375">
    <property type="component" value="Unassembled WGS sequence"/>
</dbReference>
<evidence type="ECO:0000256" key="1">
    <source>
        <dbReference type="ARBA" id="ARBA00001946"/>
    </source>
</evidence>
<evidence type="ECO:0000256" key="2">
    <source>
        <dbReference type="ARBA" id="ARBA00022723"/>
    </source>
</evidence>
<dbReference type="InterPro" id="IPR046945">
    <property type="entry name" value="RHMD-like"/>
</dbReference>
<dbReference type="Pfam" id="PF13378">
    <property type="entry name" value="MR_MLE_C"/>
    <property type="match status" value="1"/>
</dbReference>
<accession>A0ABW5D9E2</accession>